<feature type="compositionally biased region" description="Acidic residues" evidence="1">
    <location>
        <begin position="9"/>
        <end position="19"/>
    </location>
</feature>
<evidence type="ECO:0000256" key="1">
    <source>
        <dbReference type="SAM" id="MobiDB-lite"/>
    </source>
</evidence>
<protein>
    <recommendedName>
        <fullName evidence="5">DUF4012 domain-containing protein</fullName>
    </recommendedName>
</protein>
<feature type="transmembrane region" description="Helical" evidence="2">
    <location>
        <begin position="35"/>
        <end position="55"/>
    </location>
</feature>
<dbReference type="AlphaFoldDB" id="A0AAD1IMG6"/>
<keyword evidence="2" id="KW-1133">Transmembrane helix</keyword>
<organism evidence="3 4">
    <name type="scientific">Mycolicibacterium litorale</name>
    <dbReference type="NCBI Taxonomy" id="758802"/>
    <lineage>
        <taxon>Bacteria</taxon>
        <taxon>Bacillati</taxon>
        <taxon>Actinomycetota</taxon>
        <taxon>Actinomycetes</taxon>
        <taxon>Mycobacteriales</taxon>
        <taxon>Mycobacteriaceae</taxon>
        <taxon>Mycolicibacterium</taxon>
    </lineage>
</organism>
<sequence length="613" mass="65524">MREVNGDNDAQDEFVGPDEGEGRPKMLRHLRRRHVIFAGLFVLILVVGFGCWLALRAFEAKSNLEAARNSAQQAKDALLDGDTDGAAKHADDAHSHAQHARDATHSVPWNIASAVPWIGDPFTTGQEISDVVVGLATDVLQPAATVGAVLSPDHLLQGNRVDVQVLRDREPELSTLAAAATKLNENAQAISDPKYVSLLSDARSQLQDQTANVADLLDNTALAARIVPSMMGADGTRTYFMAFQTNAEARGTGGLLGGFGLLRFDNGTATVDTLASNRDLDGASASVDLGREFTEMYGFTNPTTDFRNSNLSSHFPYAAQIWKSMWAERTGMNVDGVIALDPVALSYVLGAVGSVRMPDGEVITKDNVVELTESTAYSRFPNDQVARKNYLQDIASEVVRKITGRVESPQELLDALGKAVGERRIAVWSSVPAEQELLEETPLAHVVPDDPAPYAGVVINNLGGNKLDYYLRRQIEYVADGCSAETRNSTVTIRLSNEAPKTGLPEYVAAAPGIRPDIPLDVPRGAMVTSVRLVATTGATLTSALVDGQQVPVFSGTERGHPSFEVQLGIPPGQSGVLSFRLSEPTSAGAARVPVQPLIDTVEPKVSVPQCSG</sequence>
<name>A0AAD1IMG6_9MYCO</name>
<dbReference type="Proteomes" id="UP000466607">
    <property type="component" value="Chromosome"/>
</dbReference>
<feature type="compositionally biased region" description="Basic and acidic residues" evidence="1">
    <location>
        <begin position="85"/>
        <end position="104"/>
    </location>
</feature>
<dbReference type="EMBL" id="AP022586">
    <property type="protein sequence ID" value="BBY17631.1"/>
    <property type="molecule type" value="Genomic_DNA"/>
</dbReference>
<gene>
    <name evidence="3" type="ORF">MLIT_32230</name>
</gene>
<evidence type="ECO:0008006" key="5">
    <source>
        <dbReference type="Google" id="ProtNLM"/>
    </source>
</evidence>
<proteinExistence type="predicted"/>
<reference evidence="3 4" key="1">
    <citation type="journal article" date="2019" name="Emerg. Microbes Infect.">
        <title>Comprehensive subspecies identification of 175 nontuberculous mycobacteria species based on 7547 genomic profiles.</title>
        <authorList>
            <person name="Matsumoto Y."/>
            <person name="Kinjo T."/>
            <person name="Motooka D."/>
            <person name="Nabeya D."/>
            <person name="Jung N."/>
            <person name="Uechi K."/>
            <person name="Horii T."/>
            <person name="Iida T."/>
            <person name="Fujita J."/>
            <person name="Nakamura S."/>
        </authorList>
    </citation>
    <scope>NUCLEOTIDE SEQUENCE [LARGE SCALE GENOMIC DNA]</scope>
    <source>
        <strain evidence="3 4">JCM 17423</strain>
    </source>
</reference>
<keyword evidence="4" id="KW-1185">Reference proteome</keyword>
<evidence type="ECO:0000313" key="3">
    <source>
        <dbReference type="EMBL" id="BBY17631.1"/>
    </source>
</evidence>
<evidence type="ECO:0000313" key="4">
    <source>
        <dbReference type="Proteomes" id="UP000466607"/>
    </source>
</evidence>
<keyword evidence="2" id="KW-0472">Membrane</keyword>
<dbReference type="Pfam" id="PF13196">
    <property type="entry name" value="DUF4012"/>
    <property type="match status" value="1"/>
</dbReference>
<accession>A0AAD1IMG6</accession>
<feature type="region of interest" description="Disordered" evidence="1">
    <location>
        <begin position="81"/>
        <end position="104"/>
    </location>
</feature>
<feature type="region of interest" description="Disordered" evidence="1">
    <location>
        <begin position="1"/>
        <end position="23"/>
    </location>
</feature>
<evidence type="ECO:0000256" key="2">
    <source>
        <dbReference type="SAM" id="Phobius"/>
    </source>
</evidence>
<keyword evidence="2" id="KW-0812">Transmembrane</keyword>
<dbReference type="InterPro" id="IPR025101">
    <property type="entry name" value="DUF4012"/>
</dbReference>